<keyword evidence="6" id="KW-0812">Transmembrane</keyword>
<dbReference type="Proteomes" id="UP000218231">
    <property type="component" value="Unassembled WGS sequence"/>
</dbReference>
<dbReference type="AlphaFoldDB" id="A0A2A2KT47"/>
<comment type="subcellular location">
    <subcellularLocation>
        <location evidence="2">Cell membrane</location>
    </subcellularLocation>
    <subcellularLocation>
        <location evidence="3">Membrane</location>
        <topology evidence="3">Single-pass type I membrane protein</topology>
    </subcellularLocation>
</comment>
<evidence type="ECO:0000259" key="14">
    <source>
        <dbReference type="PROSITE" id="PS50125"/>
    </source>
</evidence>
<evidence type="ECO:0000256" key="12">
    <source>
        <dbReference type="ARBA" id="ARBA00023239"/>
    </source>
</evidence>
<dbReference type="GO" id="GO:0004016">
    <property type="term" value="F:adenylate cyclase activity"/>
    <property type="evidence" value="ECO:0007669"/>
    <property type="project" value="TreeGrafter"/>
</dbReference>
<keyword evidence="7" id="KW-0732">Signal</keyword>
<evidence type="ECO:0000256" key="11">
    <source>
        <dbReference type="ARBA" id="ARBA00023180"/>
    </source>
</evidence>
<dbReference type="EMBL" id="LIAE01007763">
    <property type="protein sequence ID" value="PAV77130.1"/>
    <property type="molecule type" value="Genomic_DNA"/>
</dbReference>
<dbReference type="GO" id="GO:0001653">
    <property type="term" value="F:peptide receptor activity"/>
    <property type="evidence" value="ECO:0007669"/>
    <property type="project" value="TreeGrafter"/>
</dbReference>
<comment type="catalytic activity">
    <reaction evidence="1">
        <text>GTP = 3',5'-cyclic GMP + diphosphate</text>
        <dbReference type="Rhea" id="RHEA:13665"/>
        <dbReference type="ChEBI" id="CHEBI:33019"/>
        <dbReference type="ChEBI" id="CHEBI:37565"/>
        <dbReference type="ChEBI" id="CHEBI:57746"/>
        <dbReference type="EC" id="4.6.1.2"/>
    </reaction>
</comment>
<keyword evidence="10" id="KW-0472">Membrane</keyword>
<keyword evidence="5" id="KW-1003">Cell membrane</keyword>
<dbReference type="GO" id="GO:0004383">
    <property type="term" value="F:guanylate cyclase activity"/>
    <property type="evidence" value="ECO:0007669"/>
    <property type="project" value="UniProtKB-EC"/>
</dbReference>
<dbReference type="GO" id="GO:0007168">
    <property type="term" value="P:receptor guanylyl cyclase signaling pathway"/>
    <property type="evidence" value="ECO:0007669"/>
    <property type="project" value="TreeGrafter"/>
</dbReference>
<dbReference type="PANTHER" id="PTHR11920:SF495">
    <property type="entry name" value="RECEPTOR-TYPE GUANYLATE CYCLASE GCY-7"/>
    <property type="match status" value="1"/>
</dbReference>
<sequence>MNPIRPSLIAHEQLEINPALLHLIRDCWTERPSERPTVDMVRNSLRSMNTDSRSDNLMDHVFTMMESYATVLEDEVDSRTKELVEEKKKSDLLLYRMLPKQVAEKLKLGQPVEPETFESVTLFFSDVVSFTKLAAKCTPLQVTYDHFRQY</sequence>
<keyword evidence="13" id="KW-0141">cGMP biosynthesis</keyword>
<dbReference type="Gene3D" id="3.30.70.1230">
    <property type="entry name" value="Nucleotide cyclase"/>
    <property type="match status" value="1"/>
</dbReference>
<dbReference type="GO" id="GO:0005886">
    <property type="term" value="C:plasma membrane"/>
    <property type="evidence" value="ECO:0007669"/>
    <property type="project" value="UniProtKB-SubCell"/>
</dbReference>
<dbReference type="InterPro" id="IPR029787">
    <property type="entry name" value="Nucleotide_cyclase"/>
</dbReference>
<evidence type="ECO:0000256" key="4">
    <source>
        <dbReference type="ARBA" id="ARBA00012202"/>
    </source>
</evidence>
<dbReference type="Pfam" id="PF00211">
    <property type="entry name" value="Guanylate_cyc"/>
    <property type="match status" value="1"/>
</dbReference>
<evidence type="ECO:0000256" key="9">
    <source>
        <dbReference type="ARBA" id="ARBA00022989"/>
    </source>
</evidence>
<evidence type="ECO:0000256" key="8">
    <source>
        <dbReference type="ARBA" id="ARBA00022741"/>
    </source>
</evidence>
<keyword evidence="12" id="KW-0456">Lyase</keyword>
<dbReference type="PROSITE" id="PS50125">
    <property type="entry name" value="GUANYLATE_CYCLASE_2"/>
    <property type="match status" value="1"/>
</dbReference>
<dbReference type="SUPFAM" id="SSF55073">
    <property type="entry name" value="Nucleotide cyclase"/>
    <property type="match status" value="1"/>
</dbReference>
<dbReference type="EC" id="4.6.1.2" evidence="4"/>
<dbReference type="Pfam" id="PF07701">
    <property type="entry name" value="HNOBA"/>
    <property type="match status" value="1"/>
</dbReference>
<evidence type="ECO:0000256" key="6">
    <source>
        <dbReference type="ARBA" id="ARBA00022692"/>
    </source>
</evidence>
<evidence type="ECO:0000313" key="15">
    <source>
        <dbReference type="EMBL" id="PAV77130.1"/>
    </source>
</evidence>
<dbReference type="InterPro" id="IPR011645">
    <property type="entry name" value="HNOB_dom_associated"/>
</dbReference>
<name>A0A2A2KT47_9BILA</name>
<evidence type="ECO:0000313" key="16">
    <source>
        <dbReference type="Proteomes" id="UP000218231"/>
    </source>
</evidence>
<dbReference type="OrthoDB" id="60033at2759"/>
<evidence type="ECO:0000256" key="3">
    <source>
        <dbReference type="ARBA" id="ARBA00004479"/>
    </source>
</evidence>
<evidence type="ECO:0000256" key="13">
    <source>
        <dbReference type="ARBA" id="ARBA00023293"/>
    </source>
</evidence>
<keyword evidence="9" id="KW-1133">Transmembrane helix</keyword>
<dbReference type="InterPro" id="IPR001054">
    <property type="entry name" value="A/G_cyclase"/>
</dbReference>
<proteinExistence type="predicted"/>
<dbReference type="GO" id="GO:0035556">
    <property type="term" value="P:intracellular signal transduction"/>
    <property type="evidence" value="ECO:0007669"/>
    <property type="project" value="InterPro"/>
</dbReference>
<evidence type="ECO:0000256" key="2">
    <source>
        <dbReference type="ARBA" id="ARBA00004236"/>
    </source>
</evidence>
<dbReference type="InterPro" id="IPR050401">
    <property type="entry name" value="Cyclic_nucleotide_synthase"/>
</dbReference>
<dbReference type="GO" id="GO:0000166">
    <property type="term" value="F:nucleotide binding"/>
    <property type="evidence" value="ECO:0007669"/>
    <property type="project" value="UniProtKB-KW"/>
</dbReference>
<keyword evidence="16" id="KW-1185">Reference proteome</keyword>
<evidence type="ECO:0000256" key="10">
    <source>
        <dbReference type="ARBA" id="ARBA00023136"/>
    </source>
</evidence>
<evidence type="ECO:0000256" key="5">
    <source>
        <dbReference type="ARBA" id="ARBA00022475"/>
    </source>
</evidence>
<dbReference type="STRING" id="2018661.A0A2A2KT47"/>
<comment type="caution">
    <text evidence="15">The sequence shown here is derived from an EMBL/GenBank/DDBJ whole genome shotgun (WGS) entry which is preliminary data.</text>
</comment>
<accession>A0A2A2KT47</accession>
<keyword evidence="8" id="KW-0547">Nucleotide-binding</keyword>
<evidence type="ECO:0000256" key="7">
    <source>
        <dbReference type="ARBA" id="ARBA00022729"/>
    </source>
</evidence>
<gene>
    <name evidence="15" type="ORF">WR25_11441</name>
</gene>
<reference evidence="15 16" key="1">
    <citation type="journal article" date="2017" name="Curr. Biol.">
        <title>Genome architecture and evolution of a unichromosomal asexual nematode.</title>
        <authorList>
            <person name="Fradin H."/>
            <person name="Zegar C."/>
            <person name="Gutwein M."/>
            <person name="Lucas J."/>
            <person name="Kovtun M."/>
            <person name="Corcoran D."/>
            <person name="Baugh L.R."/>
            <person name="Kiontke K."/>
            <person name="Gunsalus K."/>
            <person name="Fitch D.H."/>
            <person name="Piano F."/>
        </authorList>
    </citation>
    <scope>NUCLEOTIDE SEQUENCE [LARGE SCALE GENOMIC DNA]</scope>
    <source>
        <strain evidence="15">PF1309</strain>
    </source>
</reference>
<organism evidence="15 16">
    <name type="scientific">Diploscapter pachys</name>
    <dbReference type="NCBI Taxonomy" id="2018661"/>
    <lineage>
        <taxon>Eukaryota</taxon>
        <taxon>Metazoa</taxon>
        <taxon>Ecdysozoa</taxon>
        <taxon>Nematoda</taxon>
        <taxon>Chromadorea</taxon>
        <taxon>Rhabditida</taxon>
        <taxon>Rhabditina</taxon>
        <taxon>Rhabditomorpha</taxon>
        <taxon>Rhabditoidea</taxon>
        <taxon>Rhabditidae</taxon>
        <taxon>Diploscapter</taxon>
    </lineage>
</organism>
<protein>
    <recommendedName>
        <fullName evidence="4">guanylate cyclase</fullName>
        <ecNumber evidence="4">4.6.1.2</ecNumber>
    </recommendedName>
</protein>
<evidence type="ECO:0000256" key="1">
    <source>
        <dbReference type="ARBA" id="ARBA00001436"/>
    </source>
</evidence>
<feature type="domain" description="Guanylate cyclase" evidence="14">
    <location>
        <begin position="121"/>
        <end position="150"/>
    </location>
</feature>
<keyword evidence="11" id="KW-0325">Glycoprotein</keyword>
<dbReference type="Gene3D" id="1.10.510.10">
    <property type="entry name" value="Transferase(Phosphotransferase) domain 1"/>
    <property type="match status" value="1"/>
</dbReference>
<dbReference type="PANTHER" id="PTHR11920">
    <property type="entry name" value="GUANYLYL CYCLASE"/>
    <property type="match status" value="1"/>
</dbReference>